<dbReference type="InterPro" id="IPR042178">
    <property type="entry name" value="Serpin_sf_1"/>
</dbReference>
<dbReference type="OrthoDB" id="9518664at2759"/>
<dbReference type="InterPro" id="IPR036186">
    <property type="entry name" value="Serpin_sf"/>
</dbReference>
<evidence type="ECO:0000256" key="2">
    <source>
        <dbReference type="RuleBase" id="RU000411"/>
    </source>
</evidence>
<dbReference type="SUPFAM" id="SSF56574">
    <property type="entry name" value="Serpins"/>
    <property type="match status" value="1"/>
</dbReference>
<dbReference type="InterPro" id="IPR023796">
    <property type="entry name" value="Serpin_dom"/>
</dbReference>
<comment type="caution">
    <text evidence="4">The sequence shown here is derived from an EMBL/GenBank/DDBJ whole genome shotgun (WGS) entry which is preliminary data.</text>
</comment>
<dbReference type="Gene3D" id="2.30.39.10">
    <property type="entry name" value="Alpha-1-antitrypsin, domain 1"/>
    <property type="match status" value="1"/>
</dbReference>
<feature type="domain" description="Serpin" evidence="3">
    <location>
        <begin position="11"/>
        <end position="363"/>
    </location>
</feature>
<dbReference type="PANTHER" id="PTHR11461:SF211">
    <property type="entry name" value="GH10112P-RELATED"/>
    <property type="match status" value="1"/>
</dbReference>
<dbReference type="PANTHER" id="PTHR11461">
    <property type="entry name" value="SERINE PROTEASE INHIBITOR, SERPIN"/>
    <property type="match status" value="1"/>
</dbReference>
<dbReference type="GO" id="GO:0005615">
    <property type="term" value="C:extracellular space"/>
    <property type="evidence" value="ECO:0007669"/>
    <property type="project" value="InterPro"/>
</dbReference>
<name>A0A2A2JG35_9BILA</name>
<proteinExistence type="inferred from homology"/>
<dbReference type="Gene3D" id="3.30.497.10">
    <property type="entry name" value="Antithrombin, subunit I, domain 2"/>
    <property type="match status" value="1"/>
</dbReference>
<accession>A0A2A2JG35</accession>
<dbReference type="STRING" id="2018661.A0A2A2JG35"/>
<evidence type="ECO:0000259" key="3">
    <source>
        <dbReference type="SMART" id="SM00093"/>
    </source>
</evidence>
<dbReference type="PROSITE" id="PS00284">
    <property type="entry name" value="SERPIN"/>
    <property type="match status" value="1"/>
</dbReference>
<keyword evidence="5" id="KW-1185">Reference proteome</keyword>
<evidence type="ECO:0000313" key="4">
    <source>
        <dbReference type="EMBL" id="PAV60581.1"/>
    </source>
</evidence>
<dbReference type="EMBL" id="LIAE01010461">
    <property type="protein sequence ID" value="PAV60581.1"/>
    <property type="molecule type" value="Genomic_DNA"/>
</dbReference>
<protein>
    <recommendedName>
        <fullName evidence="3">Serpin domain-containing protein</fullName>
    </recommendedName>
</protein>
<dbReference type="InterPro" id="IPR000215">
    <property type="entry name" value="Serpin_fam"/>
</dbReference>
<dbReference type="Pfam" id="PF00079">
    <property type="entry name" value="Serpin"/>
    <property type="match status" value="1"/>
</dbReference>
<comment type="similarity">
    <text evidence="1 2">Belongs to the serpin family.</text>
</comment>
<dbReference type="GO" id="GO:0004867">
    <property type="term" value="F:serine-type endopeptidase inhibitor activity"/>
    <property type="evidence" value="ECO:0007669"/>
    <property type="project" value="InterPro"/>
</dbReference>
<organism evidence="4 5">
    <name type="scientific">Diploscapter pachys</name>
    <dbReference type="NCBI Taxonomy" id="2018661"/>
    <lineage>
        <taxon>Eukaryota</taxon>
        <taxon>Metazoa</taxon>
        <taxon>Ecdysozoa</taxon>
        <taxon>Nematoda</taxon>
        <taxon>Chromadorea</taxon>
        <taxon>Rhabditida</taxon>
        <taxon>Rhabditina</taxon>
        <taxon>Rhabditomorpha</taxon>
        <taxon>Rhabditoidea</taxon>
        <taxon>Rhabditidae</taxon>
        <taxon>Diploscapter</taxon>
    </lineage>
</organism>
<sequence>MFLEAETSFGVGVLQQFPLNESFVFSPLSIALALSLVHIGAKGGTKTEIGNAICKGANDDQLKQHYSFFTSAFANPAKGVEINLANKAFINKKYPLKKSYLTDIANAYKASAENVDFSDQTKAAAVINGFVKEHTKGRINEIIEKSKILRDSTFEICLAADSMAFLINALYLNVKWIDPFFPQNTVQADFFARNGQDRKAHIYEEVQILALNYTNPEYRFIVVLPKQAVSLQKFIQGLSGEKFQSLLKTLKRTSVQIKIPKMKVETSSEMKKILTSIGIKSAFEDGADFSPMSDVPLKVSEVTHKAVIDVNEAGTTASAATVVEMLPGSAGGFFPDPIEFTADHPFLYTITFNNHPLFMGAFV</sequence>
<dbReference type="Proteomes" id="UP000218231">
    <property type="component" value="Unassembled WGS sequence"/>
</dbReference>
<gene>
    <name evidence="4" type="ORF">WR25_24987</name>
</gene>
<reference evidence="4 5" key="1">
    <citation type="journal article" date="2017" name="Curr. Biol.">
        <title>Genome architecture and evolution of a unichromosomal asexual nematode.</title>
        <authorList>
            <person name="Fradin H."/>
            <person name="Zegar C."/>
            <person name="Gutwein M."/>
            <person name="Lucas J."/>
            <person name="Kovtun M."/>
            <person name="Corcoran D."/>
            <person name="Baugh L.R."/>
            <person name="Kiontke K."/>
            <person name="Gunsalus K."/>
            <person name="Fitch D.H."/>
            <person name="Piano F."/>
        </authorList>
    </citation>
    <scope>NUCLEOTIDE SEQUENCE [LARGE SCALE GENOMIC DNA]</scope>
    <source>
        <strain evidence="4">PF1309</strain>
    </source>
</reference>
<evidence type="ECO:0000313" key="5">
    <source>
        <dbReference type="Proteomes" id="UP000218231"/>
    </source>
</evidence>
<dbReference type="InterPro" id="IPR023795">
    <property type="entry name" value="Serpin_CS"/>
</dbReference>
<dbReference type="AlphaFoldDB" id="A0A2A2JG35"/>
<evidence type="ECO:0000256" key="1">
    <source>
        <dbReference type="ARBA" id="ARBA00009500"/>
    </source>
</evidence>
<dbReference type="SMART" id="SM00093">
    <property type="entry name" value="SERPIN"/>
    <property type="match status" value="1"/>
</dbReference>
<dbReference type="InterPro" id="IPR042185">
    <property type="entry name" value="Serpin_sf_2"/>
</dbReference>